<dbReference type="AlphaFoldDB" id="W4RK01"/>
<evidence type="ECO:0000313" key="2">
    <source>
        <dbReference type="Proteomes" id="UP000018949"/>
    </source>
</evidence>
<accession>W4RK01</accession>
<organism evidence="1 2">
    <name type="scientific">Mesobacillus boroniphilus JCM 21738</name>
    <dbReference type="NCBI Taxonomy" id="1294265"/>
    <lineage>
        <taxon>Bacteria</taxon>
        <taxon>Bacillati</taxon>
        <taxon>Bacillota</taxon>
        <taxon>Bacilli</taxon>
        <taxon>Bacillales</taxon>
        <taxon>Bacillaceae</taxon>
        <taxon>Mesobacillus</taxon>
    </lineage>
</organism>
<proteinExistence type="predicted"/>
<evidence type="ECO:0000313" key="1">
    <source>
        <dbReference type="EMBL" id="GAE44770.1"/>
    </source>
</evidence>
<dbReference type="EMBL" id="BAUW01000012">
    <property type="protein sequence ID" value="GAE44770.1"/>
    <property type="molecule type" value="Genomic_DNA"/>
</dbReference>
<protein>
    <submittedName>
        <fullName evidence="1">Uncharacterized protein</fullName>
    </submittedName>
</protein>
<sequence>MEGPLPINVRVWIKEVKSIDRKYTHLITVYLPYDKVIVDGKIPMKTADKFTYAVNATQLPVCHDKDGFKDCVKLVNSYHKVISK</sequence>
<reference evidence="1 2" key="1">
    <citation type="submission" date="2013-12" db="EMBL/GenBank/DDBJ databases">
        <title>NBRP : Genome information of microbial organism related human and environment.</title>
        <authorList>
            <person name="Hattori M."/>
            <person name="Oshima K."/>
            <person name="Inaba H."/>
            <person name="Suda W."/>
            <person name="Sakamoto M."/>
            <person name="Iino T."/>
            <person name="Kitahara M."/>
            <person name="Oshida Y."/>
            <person name="Iida T."/>
            <person name="Kudo T."/>
            <person name="Itoh T."/>
            <person name="Ahmed I."/>
            <person name="Ohkuma M."/>
        </authorList>
    </citation>
    <scope>NUCLEOTIDE SEQUENCE [LARGE SCALE GENOMIC DNA]</scope>
    <source>
        <strain evidence="1 2">JCM 21738</strain>
    </source>
</reference>
<dbReference type="Proteomes" id="UP000018949">
    <property type="component" value="Unassembled WGS sequence"/>
</dbReference>
<name>W4RK01_9BACI</name>
<gene>
    <name evidence="1" type="ORF">JCM21738_1509</name>
</gene>
<keyword evidence="2" id="KW-1185">Reference proteome</keyword>
<dbReference type="eggNOG" id="ENOG5030EKA">
    <property type="taxonomic scope" value="Bacteria"/>
</dbReference>
<comment type="caution">
    <text evidence="1">The sequence shown here is derived from an EMBL/GenBank/DDBJ whole genome shotgun (WGS) entry which is preliminary data.</text>
</comment>